<gene>
    <name evidence="2" type="ORF">KCG35_03640</name>
</gene>
<dbReference type="InterPro" id="IPR032092">
    <property type="entry name" value="PilW"/>
</dbReference>
<keyword evidence="1" id="KW-1133">Transmembrane helix</keyword>
<dbReference type="RefSeq" id="WP_215818310.1">
    <property type="nucleotide sequence ID" value="NZ_JAGSOY010000005.1"/>
</dbReference>
<dbReference type="NCBIfam" id="TIGR02532">
    <property type="entry name" value="IV_pilin_GFxxxE"/>
    <property type="match status" value="1"/>
</dbReference>
<name>A0ABS5Z813_9GAMM</name>
<dbReference type="Pfam" id="PF16074">
    <property type="entry name" value="PilW"/>
    <property type="match status" value="1"/>
</dbReference>
<dbReference type="EMBL" id="JAGSOY010000005">
    <property type="protein sequence ID" value="MBU2710144.1"/>
    <property type="molecule type" value="Genomic_DNA"/>
</dbReference>
<dbReference type="Proteomes" id="UP000690515">
    <property type="component" value="Unassembled WGS sequence"/>
</dbReference>
<feature type="transmembrane region" description="Helical" evidence="1">
    <location>
        <begin position="12"/>
        <end position="33"/>
    </location>
</feature>
<proteinExistence type="predicted"/>
<dbReference type="InterPro" id="IPR012902">
    <property type="entry name" value="N_methyl_site"/>
</dbReference>
<comment type="caution">
    <text evidence="2">The sequence shown here is derived from an EMBL/GenBank/DDBJ whole genome shotgun (WGS) entry which is preliminary data.</text>
</comment>
<evidence type="ECO:0000313" key="2">
    <source>
        <dbReference type="EMBL" id="MBU2710144.1"/>
    </source>
</evidence>
<accession>A0ABS5Z813</accession>
<keyword evidence="3" id="KW-1185">Reference proteome</keyword>
<evidence type="ECO:0000256" key="1">
    <source>
        <dbReference type="SAM" id="Phobius"/>
    </source>
</evidence>
<keyword evidence="1" id="KW-0472">Membrane</keyword>
<keyword evidence="1" id="KW-0812">Transmembrane</keyword>
<dbReference type="PROSITE" id="PS00409">
    <property type="entry name" value="PROKAR_NTER_METHYL"/>
    <property type="match status" value="1"/>
</dbReference>
<dbReference type="Pfam" id="PF07963">
    <property type="entry name" value="N_methyl"/>
    <property type="match status" value="1"/>
</dbReference>
<protein>
    <submittedName>
        <fullName evidence="2">PilW family protein</fullName>
    </submittedName>
</protein>
<evidence type="ECO:0000313" key="3">
    <source>
        <dbReference type="Proteomes" id="UP000690515"/>
    </source>
</evidence>
<reference evidence="2 3" key="1">
    <citation type="submission" date="2021-04" db="EMBL/GenBank/DDBJ databases">
        <authorList>
            <person name="Pira H."/>
            <person name="Risdian C."/>
            <person name="Wink J."/>
        </authorList>
    </citation>
    <scope>NUCLEOTIDE SEQUENCE [LARGE SCALE GENOMIC DNA]</scope>
    <source>
        <strain evidence="2 3">WH53</strain>
    </source>
</reference>
<organism evidence="2 3">
    <name type="scientific">Zooshikella harenae</name>
    <dbReference type="NCBI Taxonomy" id="2827238"/>
    <lineage>
        <taxon>Bacteria</taxon>
        <taxon>Pseudomonadati</taxon>
        <taxon>Pseudomonadota</taxon>
        <taxon>Gammaproteobacteria</taxon>
        <taxon>Oceanospirillales</taxon>
        <taxon>Zooshikellaceae</taxon>
        <taxon>Zooshikella</taxon>
    </lineage>
</organism>
<sequence>MYLNKQKGLSLIELMIALVLGLFLVAGVIQIFLGTSQTYRLTGDIARVQENARFALDILARDIRMAGYSDPDKGEILPFFAVASADCPNSDDNNCSTNAVDANNSDILAIMFDPINDTDCIGNTSGIDEDDVIINLYYIDEEDGIASLYCRGWNRTDNSWVGAQQPLVDGIERMQILYGVTNTSGDAIQKYVNKDDVDDWTKVRAVRVGLLVSAGSPSGSVERKTRSYTVLDSGKIDITDNVNRYIYTTTIVINNSSSDYI</sequence>